<gene>
    <name evidence="5" type="ORF">EV192_112386</name>
</gene>
<accession>A0A4R2J3P7</accession>
<dbReference type="InterPro" id="IPR001357">
    <property type="entry name" value="BRCT_dom"/>
</dbReference>
<feature type="domain" description="BRCT" evidence="4">
    <location>
        <begin position="334"/>
        <end position="407"/>
    </location>
</feature>
<organism evidence="5 6">
    <name type="scientific">Actinocrispum wychmicini</name>
    <dbReference type="NCBI Taxonomy" id="1213861"/>
    <lineage>
        <taxon>Bacteria</taxon>
        <taxon>Bacillati</taxon>
        <taxon>Actinomycetota</taxon>
        <taxon>Actinomycetes</taxon>
        <taxon>Pseudonocardiales</taxon>
        <taxon>Pseudonocardiaceae</taxon>
        <taxon>Actinocrispum</taxon>
    </lineage>
</organism>
<keyword evidence="2" id="KW-0378">Hydrolase</keyword>
<dbReference type="InterPro" id="IPR029024">
    <property type="entry name" value="TerB-like"/>
</dbReference>
<reference evidence="5 6" key="1">
    <citation type="submission" date="2019-03" db="EMBL/GenBank/DDBJ databases">
        <title>Genomic Encyclopedia of Type Strains, Phase IV (KMG-IV): sequencing the most valuable type-strain genomes for metagenomic binning, comparative biology and taxonomic classification.</title>
        <authorList>
            <person name="Goeker M."/>
        </authorList>
    </citation>
    <scope>NUCLEOTIDE SEQUENCE [LARGE SCALE GENOMIC DNA]</scope>
    <source>
        <strain evidence="5 6">DSM 45934</strain>
    </source>
</reference>
<sequence length="407" mass="44130">MTKIGYAVVDTETTGLLTAYRHRIVEIAIIQLDSAGRVTDEWTTLVNPDRDLGPQAIHGIRAAEIRRAPSFAQIAGDVVERLRGRVVVAHNWSFDAMHLRAEFERMGMETPLWADAGLCTMRAASRVIPSASRSLVDCCTAIGLTGLAWHTARDDAMAAAALLSHMLAFSPAAVRITAEHKKAAGWAWPQMVRAAVPPVRRLPADHVEPHFLARMVERLPRDEEPVVDAYFAVLDQVLLDRQISVTEADSLIKVAEQFGLGRTDAIGVHHTYLRELARAAWVDDVVTAEERADIDAVAALLGIEADTARHTIDEARAARSPARVTVGGLVLRPGDKIVLTGTMHRDREDIQQQAAAAGLRVTSAVSRRTTVVVAADPDSLSGKAKDARTLGVPVVGEDAFLRVLSAM</sequence>
<evidence type="ECO:0000256" key="3">
    <source>
        <dbReference type="ARBA" id="ARBA00022839"/>
    </source>
</evidence>
<dbReference type="FunFam" id="3.30.420.10:FF:000045">
    <property type="entry name" value="3'-5' exonuclease DinG"/>
    <property type="match status" value="1"/>
</dbReference>
<dbReference type="OrthoDB" id="190275at2"/>
<evidence type="ECO:0000256" key="1">
    <source>
        <dbReference type="ARBA" id="ARBA00022722"/>
    </source>
</evidence>
<proteinExistence type="predicted"/>
<dbReference type="GO" id="GO:0008408">
    <property type="term" value="F:3'-5' exonuclease activity"/>
    <property type="evidence" value="ECO:0007669"/>
    <property type="project" value="TreeGrafter"/>
</dbReference>
<evidence type="ECO:0000313" key="5">
    <source>
        <dbReference type="EMBL" id="TCO52654.1"/>
    </source>
</evidence>
<dbReference type="Gene3D" id="3.40.50.10190">
    <property type="entry name" value="BRCT domain"/>
    <property type="match status" value="1"/>
</dbReference>
<dbReference type="PANTHER" id="PTHR30231">
    <property type="entry name" value="DNA POLYMERASE III SUBUNIT EPSILON"/>
    <property type="match status" value="1"/>
</dbReference>
<protein>
    <submittedName>
        <fullName evidence="5">DNA polymerase-3 subunit epsilon</fullName>
    </submittedName>
</protein>
<dbReference type="AlphaFoldDB" id="A0A4R2J3P7"/>
<name>A0A4R2J3P7_9PSEU</name>
<dbReference type="CDD" id="cd17748">
    <property type="entry name" value="BRCT_DNA_ligase_like"/>
    <property type="match status" value="1"/>
</dbReference>
<dbReference type="InterPro" id="IPR036420">
    <property type="entry name" value="BRCT_dom_sf"/>
</dbReference>
<dbReference type="Gene3D" id="3.30.420.10">
    <property type="entry name" value="Ribonuclease H-like superfamily/Ribonuclease H"/>
    <property type="match status" value="1"/>
</dbReference>
<dbReference type="Pfam" id="PF00929">
    <property type="entry name" value="RNase_T"/>
    <property type="match status" value="1"/>
</dbReference>
<dbReference type="Proteomes" id="UP000295680">
    <property type="component" value="Unassembled WGS sequence"/>
</dbReference>
<dbReference type="CDD" id="cd06127">
    <property type="entry name" value="DEDDh"/>
    <property type="match status" value="1"/>
</dbReference>
<evidence type="ECO:0000256" key="2">
    <source>
        <dbReference type="ARBA" id="ARBA00022801"/>
    </source>
</evidence>
<dbReference type="SUPFAM" id="SSF158682">
    <property type="entry name" value="TerB-like"/>
    <property type="match status" value="1"/>
</dbReference>
<evidence type="ECO:0000313" key="6">
    <source>
        <dbReference type="Proteomes" id="UP000295680"/>
    </source>
</evidence>
<dbReference type="Pfam" id="PF12738">
    <property type="entry name" value="PTCB-BRCT"/>
    <property type="match status" value="1"/>
</dbReference>
<keyword evidence="3" id="KW-0269">Exonuclease</keyword>
<dbReference type="GO" id="GO:0003676">
    <property type="term" value="F:nucleic acid binding"/>
    <property type="evidence" value="ECO:0007669"/>
    <property type="project" value="InterPro"/>
</dbReference>
<dbReference type="InterPro" id="IPR012337">
    <property type="entry name" value="RNaseH-like_sf"/>
</dbReference>
<keyword evidence="6" id="KW-1185">Reference proteome</keyword>
<dbReference type="InterPro" id="IPR036397">
    <property type="entry name" value="RNaseH_sf"/>
</dbReference>
<dbReference type="InterPro" id="IPR013520">
    <property type="entry name" value="Ribonucl_H"/>
</dbReference>
<evidence type="ECO:0000259" key="4">
    <source>
        <dbReference type="PROSITE" id="PS50172"/>
    </source>
</evidence>
<dbReference type="PANTHER" id="PTHR30231:SF4">
    <property type="entry name" value="PROTEIN NEN2"/>
    <property type="match status" value="1"/>
</dbReference>
<dbReference type="EMBL" id="SLWS01000012">
    <property type="protein sequence ID" value="TCO52654.1"/>
    <property type="molecule type" value="Genomic_DNA"/>
</dbReference>
<dbReference type="PROSITE" id="PS50172">
    <property type="entry name" value="BRCT"/>
    <property type="match status" value="1"/>
</dbReference>
<dbReference type="SUPFAM" id="SSF52113">
    <property type="entry name" value="BRCT domain"/>
    <property type="match status" value="1"/>
</dbReference>
<dbReference type="RefSeq" id="WP_132124545.1">
    <property type="nucleotide sequence ID" value="NZ_SLWS01000012.1"/>
</dbReference>
<dbReference type="SUPFAM" id="SSF53098">
    <property type="entry name" value="Ribonuclease H-like"/>
    <property type="match status" value="1"/>
</dbReference>
<dbReference type="GO" id="GO:0005829">
    <property type="term" value="C:cytosol"/>
    <property type="evidence" value="ECO:0007669"/>
    <property type="project" value="TreeGrafter"/>
</dbReference>
<keyword evidence="1" id="KW-0540">Nuclease</keyword>
<dbReference type="SMART" id="SM00479">
    <property type="entry name" value="EXOIII"/>
    <property type="match status" value="1"/>
</dbReference>
<comment type="caution">
    <text evidence="5">The sequence shown here is derived from an EMBL/GenBank/DDBJ whole genome shotgun (WGS) entry which is preliminary data.</text>
</comment>